<keyword evidence="4" id="KW-0496">Mitochondrion</keyword>
<comment type="similarity">
    <text evidence="6">Belongs to the ribonuclease III family. Mitochondrion-specific ribosomal protein mL44 subfamily.</text>
</comment>
<dbReference type="CTD" id="65080"/>
<dbReference type="GO" id="GO:0005840">
    <property type="term" value="C:ribosome"/>
    <property type="evidence" value="ECO:0007669"/>
    <property type="project" value="UniProtKB-KW"/>
</dbReference>
<accession>A0A6P3Y9R4</accession>
<protein>
    <recommendedName>
        <fullName evidence="7">Large ribosomal subunit protein mL44</fullName>
    </recommendedName>
</protein>
<dbReference type="Pfam" id="PF22935">
    <property type="entry name" value="RM44_endonuclase"/>
    <property type="match status" value="1"/>
</dbReference>
<dbReference type="GeneID" id="106751392"/>
<proteinExistence type="inferred from homology"/>
<evidence type="ECO:0000256" key="7">
    <source>
        <dbReference type="ARBA" id="ARBA00035187"/>
    </source>
</evidence>
<sequence length="320" mass="36432">MNLLCTCFNAFALRSGMRCAVNYEGQRHIKRWVSPTLKELTRRKKQAIEKSEQVPIPKRNTFLDWNRSAEIYAFNKRLSENFNIEKLEQAFTHRSYIIKEEQRQKEMGIEDPSLDINDNTTLIMKGEKLVSDIVQNYLTEVLPFAHENVIMSLHDYLLSEEMLATASLHIGTKDIILTEEHPVAQKTLADTFLALTAVLAESVNTKHAGNFVRDFLIVVLAEKDLTEIWNPSQPCEILDDILCKQNRSPAEPRLIRHTGQNTLLSAYHIGMYSDKNFLGSGYGQTIQEAKDVAAINVLSRMFGLSDSSNPIKFNKVVDIS</sequence>
<dbReference type="InterPro" id="IPR055189">
    <property type="entry name" value="RM44_endonuclase"/>
</dbReference>
<dbReference type="PROSITE" id="PS50142">
    <property type="entry name" value="RNASE_3_2"/>
    <property type="match status" value="1"/>
</dbReference>
<name>A0A6P3Y9R4_DINQU</name>
<dbReference type="GO" id="GO:0006396">
    <property type="term" value="P:RNA processing"/>
    <property type="evidence" value="ECO:0007669"/>
    <property type="project" value="InterPro"/>
</dbReference>
<dbReference type="RefSeq" id="XP_014487761.1">
    <property type="nucleotide sequence ID" value="XM_014632275.1"/>
</dbReference>
<dbReference type="GO" id="GO:0004525">
    <property type="term" value="F:ribonuclease III activity"/>
    <property type="evidence" value="ECO:0007669"/>
    <property type="project" value="InterPro"/>
</dbReference>
<dbReference type="KEGG" id="dqu:106751392"/>
<dbReference type="GO" id="GO:1990904">
    <property type="term" value="C:ribonucleoprotein complex"/>
    <property type="evidence" value="ECO:0007669"/>
    <property type="project" value="UniProtKB-KW"/>
</dbReference>
<keyword evidence="3 10" id="KW-0689">Ribosomal protein</keyword>
<comment type="subcellular location">
    <subcellularLocation>
        <location evidence="1">Mitochondrion</location>
    </subcellularLocation>
</comment>
<dbReference type="Gene3D" id="3.30.160.20">
    <property type="match status" value="1"/>
</dbReference>
<dbReference type="InterPro" id="IPR000999">
    <property type="entry name" value="RNase_III_dom"/>
</dbReference>
<organism evidence="9 10">
    <name type="scientific">Dinoponera quadriceps</name>
    <name type="common">South American ant</name>
    <dbReference type="NCBI Taxonomy" id="609295"/>
    <lineage>
        <taxon>Eukaryota</taxon>
        <taxon>Metazoa</taxon>
        <taxon>Ecdysozoa</taxon>
        <taxon>Arthropoda</taxon>
        <taxon>Hexapoda</taxon>
        <taxon>Insecta</taxon>
        <taxon>Pterygota</taxon>
        <taxon>Neoptera</taxon>
        <taxon>Endopterygota</taxon>
        <taxon>Hymenoptera</taxon>
        <taxon>Apocrita</taxon>
        <taxon>Aculeata</taxon>
        <taxon>Formicoidea</taxon>
        <taxon>Formicidae</taxon>
        <taxon>Ponerinae</taxon>
        <taxon>Ponerini</taxon>
        <taxon>Dinoponera</taxon>
    </lineage>
</organism>
<evidence type="ECO:0000313" key="9">
    <source>
        <dbReference type="Proteomes" id="UP000515204"/>
    </source>
</evidence>
<evidence type="ECO:0000256" key="5">
    <source>
        <dbReference type="ARBA" id="ARBA00023274"/>
    </source>
</evidence>
<feature type="domain" description="RNase III" evidence="8">
    <location>
        <begin position="72"/>
        <end position="204"/>
    </location>
</feature>
<dbReference type="Pfam" id="PF22892">
    <property type="entry name" value="DSRM_MRPL44"/>
    <property type="match status" value="1"/>
</dbReference>
<evidence type="ECO:0000313" key="10">
    <source>
        <dbReference type="RefSeq" id="XP_014487761.1"/>
    </source>
</evidence>
<gene>
    <name evidence="10" type="primary">LOC106751392</name>
</gene>
<keyword evidence="5" id="KW-0687">Ribonucleoprotein</keyword>
<dbReference type="SMART" id="SM00535">
    <property type="entry name" value="RIBOc"/>
    <property type="match status" value="1"/>
</dbReference>
<dbReference type="Proteomes" id="UP000515204">
    <property type="component" value="Unplaced"/>
</dbReference>
<evidence type="ECO:0000256" key="2">
    <source>
        <dbReference type="ARBA" id="ARBA00022946"/>
    </source>
</evidence>
<evidence type="ECO:0000256" key="6">
    <source>
        <dbReference type="ARBA" id="ARBA00024034"/>
    </source>
</evidence>
<evidence type="ECO:0000259" key="8">
    <source>
        <dbReference type="PROSITE" id="PS50142"/>
    </source>
</evidence>
<dbReference type="CDD" id="cd19874">
    <property type="entry name" value="DSRM_MRPL44"/>
    <property type="match status" value="1"/>
</dbReference>
<dbReference type="GO" id="GO:0003725">
    <property type="term" value="F:double-stranded RNA binding"/>
    <property type="evidence" value="ECO:0007669"/>
    <property type="project" value="InterPro"/>
</dbReference>
<evidence type="ECO:0000256" key="1">
    <source>
        <dbReference type="ARBA" id="ARBA00004173"/>
    </source>
</evidence>
<dbReference type="InterPro" id="IPR036389">
    <property type="entry name" value="RNase_III_sf"/>
</dbReference>
<dbReference type="OrthoDB" id="444135at2759"/>
<evidence type="ECO:0000256" key="3">
    <source>
        <dbReference type="ARBA" id="ARBA00022980"/>
    </source>
</evidence>
<dbReference type="Gene3D" id="1.10.1520.10">
    <property type="entry name" value="Ribonuclease III domain"/>
    <property type="match status" value="1"/>
</dbReference>
<evidence type="ECO:0000256" key="4">
    <source>
        <dbReference type="ARBA" id="ARBA00023128"/>
    </source>
</evidence>
<keyword evidence="9" id="KW-1185">Reference proteome</keyword>
<dbReference type="InterPro" id="IPR044444">
    <property type="entry name" value="Ribosomal_mL44_DSRM_metazoa"/>
</dbReference>
<dbReference type="SUPFAM" id="SSF69065">
    <property type="entry name" value="RNase III domain-like"/>
    <property type="match status" value="1"/>
</dbReference>
<reference evidence="10" key="1">
    <citation type="submission" date="2025-08" db="UniProtKB">
        <authorList>
            <consortium name="RefSeq"/>
        </authorList>
    </citation>
    <scope>IDENTIFICATION</scope>
</reference>
<dbReference type="AlphaFoldDB" id="A0A6P3Y9R4"/>
<dbReference type="GO" id="GO:0005739">
    <property type="term" value="C:mitochondrion"/>
    <property type="evidence" value="ECO:0007669"/>
    <property type="project" value="UniProtKB-SubCell"/>
</dbReference>
<keyword evidence="2" id="KW-0809">Transit peptide</keyword>